<sequence>MIKNWSMIKRYVWGSSLIFQSYFPLIIIFLFVFINVYDEKLFFIINFFIFYDNFVSFGMAFLLLLNAVF</sequence>
<feature type="transmembrane region" description="Helical" evidence="1">
    <location>
        <begin position="43"/>
        <end position="65"/>
    </location>
</feature>
<evidence type="ECO:0000313" key="2">
    <source>
        <dbReference type="EMBL" id="KAH0456517.1"/>
    </source>
</evidence>
<keyword evidence="1" id="KW-0812">Transmembrane</keyword>
<comment type="caution">
    <text evidence="2">The sequence shown here is derived from an EMBL/GenBank/DDBJ whole genome shotgun (WGS) entry which is preliminary data.</text>
</comment>
<protein>
    <submittedName>
        <fullName evidence="2">Uncharacterized protein</fullName>
    </submittedName>
</protein>
<accession>A0AAV7GKR4</accession>
<name>A0AAV7GKR4_DENCH</name>
<keyword evidence="1" id="KW-0472">Membrane</keyword>
<keyword evidence="1" id="KW-1133">Transmembrane helix</keyword>
<feature type="transmembrane region" description="Helical" evidence="1">
    <location>
        <begin position="12"/>
        <end position="37"/>
    </location>
</feature>
<reference evidence="2 3" key="1">
    <citation type="journal article" date="2021" name="Hortic Res">
        <title>Chromosome-scale assembly of the Dendrobium chrysotoxum genome enhances the understanding of orchid evolution.</title>
        <authorList>
            <person name="Zhang Y."/>
            <person name="Zhang G.Q."/>
            <person name="Zhang D."/>
            <person name="Liu X.D."/>
            <person name="Xu X.Y."/>
            <person name="Sun W.H."/>
            <person name="Yu X."/>
            <person name="Zhu X."/>
            <person name="Wang Z.W."/>
            <person name="Zhao X."/>
            <person name="Zhong W.Y."/>
            <person name="Chen H."/>
            <person name="Yin W.L."/>
            <person name="Huang T."/>
            <person name="Niu S.C."/>
            <person name="Liu Z.J."/>
        </authorList>
    </citation>
    <scope>NUCLEOTIDE SEQUENCE [LARGE SCALE GENOMIC DNA]</scope>
    <source>
        <strain evidence="2">Lindl</strain>
    </source>
</reference>
<evidence type="ECO:0000256" key="1">
    <source>
        <dbReference type="SAM" id="Phobius"/>
    </source>
</evidence>
<gene>
    <name evidence="2" type="ORF">IEQ34_014424</name>
</gene>
<dbReference type="EMBL" id="JAGFBR010000013">
    <property type="protein sequence ID" value="KAH0456517.1"/>
    <property type="molecule type" value="Genomic_DNA"/>
</dbReference>
<proteinExistence type="predicted"/>
<dbReference type="AlphaFoldDB" id="A0AAV7GKR4"/>
<dbReference type="Proteomes" id="UP000775213">
    <property type="component" value="Unassembled WGS sequence"/>
</dbReference>
<organism evidence="2 3">
    <name type="scientific">Dendrobium chrysotoxum</name>
    <name type="common">Orchid</name>
    <dbReference type="NCBI Taxonomy" id="161865"/>
    <lineage>
        <taxon>Eukaryota</taxon>
        <taxon>Viridiplantae</taxon>
        <taxon>Streptophyta</taxon>
        <taxon>Embryophyta</taxon>
        <taxon>Tracheophyta</taxon>
        <taxon>Spermatophyta</taxon>
        <taxon>Magnoliopsida</taxon>
        <taxon>Liliopsida</taxon>
        <taxon>Asparagales</taxon>
        <taxon>Orchidaceae</taxon>
        <taxon>Epidendroideae</taxon>
        <taxon>Malaxideae</taxon>
        <taxon>Dendrobiinae</taxon>
        <taxon>Dendrobium</taxon>
    </lineage>
</organism>
<evidence type="ECO:0000313" key="3">
    <source>
        <dbReference type="Proteomes" id="UP000775213"/>
    </source>
</evidence>
<keyword evidence="3" id="KW-1185">Reference proteome</keyword>